<evidence type="ECO:0000256" key="1">
    <source>
        <dbReference type="SAM" id="Phobius"/>
    </source>
</evidence>
<reference evidence="2" key="1">
    <citation type="submission" date="2022-01" db="EMBL/GenBank/DDBJ databases">
        <authorList>
            <person name="Jo J.-H."/>
            <person name="Im W.-T."/>
        </authorList>
    </citation>
    <scope>NUCLEOTIDE SEQUENCE</scope>
    <source>
        <strain evidence="2">G124</strain>
    </source>
</reference>
<accession>A0A9X1QLS4</accession>
<comment type="caution">
    <text evidence="2">The sequence shown here is derived from an EMBL/GenBank/DDBJ whole genome shotgun (WGS) entry which is preliminary data.</text>
</comment>
<dbReference type="EMBL" id="JAKFGM010000002">
    <property type="protein sequence ID" value="MCF2514874.1"/>
    <property type="molecule type" value="Genomic_DNA"/>
</dbReference>
<protein>
    <submittedName>
        <fullName evidence="2">Uncharacterized protein</fullName>
    </submittedName>
</protein>
<dbReference type="Proteomes" id="UP001139410">
    <property type="component" value="Unassembled WGS sequence"/>
</dbReference>
<proteinExistence type="predicted"/>
<sequence>MTAVQTWQPVIGYLLGIVTVLVAALVGFRLNRARDEHLRLQEVKSIAAALYAEIIMLRVQAAKMANVVAKRFVQHGMGRRDRPFDEHLFEMIPMPSAPIYEGLSSQIGKLPAHLLLGIVQFYSAYEDARYWLPRLEEKEERPFTYSVLTVLHPALDAVEGIQDTLISIEALVGISPNSELPDLKQAKEVAEWEEEQWAEIREQGD</sequence>
<dbReference type="AlphaFoldDB" id="A0A9X1QLS4"/>
<organism evidence="2 3">
    <name type="scientific">Sphingomonas cremea</name>
    <dbReference type="NCBI Taxonomy" id="2904799"/>
    <lineage>
        <taxon>Bacteria</taxon>
        <taxon>Pseudomonadati</taxon>
        <taxon>Pseudomonadota</taxon>
        <taxon>Alphaproteobacteria</taxon>
        <taxon>Sphingomonadales</taxon>
        <taxon>Sphingomonadaceae</taxon>
        <taxon>Sphingomonas</taxon>
    </lineage>
</organism>
<feature type="transmembrane region" description="Helical" evidence="1">
    <location>
        <begin position="12"/>
        <end position="30"/>
    </location>
</feature>
<name>A0A9X1QLS4_9SPHN</name>
<gene>
    <name evidence="2" type="ORF">LVY65_07325</name>
</gene>
<keyword evidence="1" id="KW-0472">Membrane</keyword>
<evidence type="ECO:0000313" key="3">
    <source>
        <dbReference type="Proteomes" id="UP001139410"/>
    </source>
</evidence>
<evidence type="ECO:0000313" key="2">
    <source>
        <dbReference type="EMBL" id="MCF2514874.1"/>
    </source>
</evidence>
<keyword evidence="1" id="KW-0812">Transmembrane</keyword>
<keyword evidence="3" id="KW-1185">Reference proteome</keyword>
<keyword evidence="1" id="KW-1133">Transmembrane helix</keyword>
<dbReference type="RefSeq" id="WP_235067369.1">
    <property type="nucleotide sequence ID" value="NZ_JAKFGM010000002.1"/>
</dbReference>